<sequence>MKAFLKGFNLFVFSFKEVWKVDKKYFLLNLMLLIVTPIQLNASIYLGSKLINNLSTMSFKLMDVVQLLLMIISIELLITIFTQIQVKHNLSFTEKFSIRQNNRLLDYFYGMDMVEKENPSFHGKANYNEFALSKIESNYQSFLTLVSVLISISLSIALLHKLNILVIVGLLILCMLRGLLELRTIRNRVEVTNILQTSHRTHGYLFQMLNNFSVHKELMINQSFEFLKKLWIKKKRHAFELQFNLEKKTINYITISKILSAGCKLSLSLFCIYYIYKGNLTIGDYMAITMAAPLIESNVLSLFNVCGKFYENTSYLKFANEMLSNEINENDSTRDEISEIDSIEVRNLSFKYPNRDKNALNHINLMINKGEKIAIVGDNASGKTTLIKIILGLYQSEQSDNVFYNGKEIKDIDLHSLWRKTSVIFQDFTKFELDIRHNIAMSNVSEINNDEKINNVIKLFGVSNILNPEKGLATELGYLTDESINLSGGQWQRIALARALFKEASLVVLDEPTSAIDPNSELDLLKNLIEVSDDKTLIIITHRIGIAANVDKIIVMKEGEIKEIGTHYELVKSRGYYFEMWTQQKELYNKQEVEAV</sequence>
<feature type="transmembrane region" description="Helical" evidence="7">
    <location>
        <begin position="258"/>
        <end position="276"/>
    </location>
</feature>
<evidence type="ECO:0000256" key="6">
    <source>
        <dbReference type="ARBA" id="ARBA00023136"/>
    </source>
</evidence>
<dbReference type="InterPro" id="IPR027417">
    <property type="entry name" value="P-loop_NTPase"/>
</dbReference>
<comment type="subcellular location">
    <subcellularLocation>
        <location evidence="1">Cell membrane</location>
        <topology evidence="1">Multi-pass membrane protein</topology>
    </subcellularLocation>
</comment>
<evidence type="ECO:0000256" key="3">
    <source>
        <dbReference type="ARBA" id="ARBA00022741"/>
    </source>
</evidence>
<dbReference type="SUPFAM" id="SSF90123">
    <property type="entry name" value="ABC transporter transmembrane region"/>
    <property type="match status" value="1"/>
</dbReference>
<accession>W7YF71</accession>
<dbReference type="InterPro" id="IPR017871">
    <property type="entry name" value="ABC_transporter-like_CS"/>
</dbReference>
<proteinExistence type="predicted"/>
<dbReference type="CDD" id="cd03228">
    <property type="entry name" value="ABCC_MRP_Like"/>
    <property type="match status" value="1"/>
</dbReference>
<name>W7YF71_9BACL</name>
<keyword evidence="10" id="KW-1185">Reference proteome</keyword>
<dbReference type="PANTHER" id="PTHR43394">
    <property type="entry name" value="ATP-DEPENDENT PERMEASE MDL1, MITOCHONDRIAL"/>
    <property type="match status" value="1"/>
</dbReference>
<reference evidence="9 10" key="1">
    <citation type="journal article" date="2014" name="Genome Announc.">
        <title>Draft Genome Sequence of Paenibacillus pini JCM 16418T, Isolated from the Rhizosphere of Pine Tree.</title>
        <authorList>
            <person name="Yuki M."/>
            <person name="Oshima K."/>
            <person name="Suda W."/>
            <person name="Oshida Y."/>
            <person name="Kitamura K."/>
            <person name="Iida Y."/>
            <person name="Hattori M."/>
            <person name="Ohkuma M."/>
        </authorList>
    </citation>
    <scope>NUCLEOTIDE SEQUENCE [LARGE SCALE GENOMIC DNA]</scope>
    <source>
        <strain evidence="9 10">JCM 16418</strain>
    </source>
</reference>
<dbReference type="eggNOG" id="COG1132">
    <property type="taxonomic scope" value="Bacteria"/>
</dbReference>
<dbReference type="InterPro" id="IPR039421">
    <property type="entry name" value="Type_1_exporter"/>
</dbReference>
<evidence type="ECO:0000256" key="2">
    <source>
        <dbReference type="ARBA" id="ARBA00022692"/>
    </source>
</evidence>
<protein>
    <recommendedName>
        <fullName evidence="8">ABC transporter domain-containing protein</fullName>
    </recommendedName>
</protein>
<dbReference type="SMART" id="SM00382">
    <property type="entry name" value="AAA"/>
    <property type="match status" value="1"/>
</dbReference>
<dbReference type="SUPFAM" id="SSF52540">
    <property type="entry name" value="P-loop containing nucleoside triphosphate hydrolases"/>
    <property type="match status" value="1"/>
</dbReference>
<keyword evidence="4" id="KW-0067">ATP-binding</keyword>
<dbReference type="InterPro" id="IPR003593">
    <property type="entry name" value="AAA+_ATPase"/>
</dbReference>
<evidence type="ECO:0000313" key="10">
    <source>
        <dbReference type="Proteomes" id="UP000019364"/>
    </source>
</evidence>
<dbReference type="PROSITE" id="PS50893">
    <property type="entry name" value="ABC_TRANSPORTER_2"/>
    <property type="match status" value="1"/>
</dbReference>
<dbReference type="OrthoDB" id="9806127at2"/>
<evidence type="ECO:0000256" key="1">
    <source>
        <dbReference type="ARBA" id="ARBA00004651"/>
    </source>
</evidence>
<evidence type="ECO:0000313" key="9">
    <source>
        <dbReference type="EMBL" id="GAF06148.1"/>
    </source>
</evidence>
<evidence type="ECO:0000256" key="4">
    <source>
        <dbReference type="ARBA" id="ARBA00022840"/>
    </source>
</evidence>
<dbReference type="InterPro" id="IPR036640">
    <property type="entry name" value="ABC1_TM_sf"/>
</dbReference>
<evidence type="ECO:0000256" key="7">
    <source>
        <dbReference type="SAM" id="Phobius"/>
    </source>
</evidence>
<comment type="caution">
    <text evidence="9">The sequence shown here is derived from an EMBL/GenBank/DDBJ whole genome shotgun (WGS) entry which is preliminary data.</text>
</comment>
<keyword evidence="3" id="KW-0547">Nucleotide-binding</keyword>
<dbReference type="PROSITE" id="PS00211">
    <property type="entry name" value="ABC_TRANSPORTER_1"/>
    <property type="match status" value="1"/>
</dbReference>
<dbReference type="RefSeq" id="WP_036645122.1">
    <property type="nucleotide sequence ID" value="NZ_BAVZ01000001.1"/>
</dbReference>
<dbReference type="Gene3D" id="1.20.1560.10">
    <property type="entry name" value="ABC transporter type 1, transmembrane domain"/>
    <property type="match status" value="1"/>
</dbReference>
<feature type="transmembrane region" description="Helical" evidence="7">
    <location>
        <begin position="25"/>
        <end position="47"/>
    </location>
</feature>
<keyword evidence="2 7" id="KW-0812">Transmembrane</keyword>
<keyword evidence="6 7" id="KW-0472">Membrane</keyword>
<organism evidence="9 10">
    <name type="scientific">Paenibacillus pini JCM 16418</name>
    <dbReference type="NCBI Taxonomy" id="1236976"/>
    <lineage>
        <taxon>Bacteria</taxon>
        <taxon>Bacillati</taxon>
        <taxon>Bacillota</taxon>
        <taxon>Bacilli</taxon>
        <taxon>Bacillales</taxon>
        <taxon>Paenibacillaceae</taxon>
        <taxon>Paenibacillus</taxon>
    </lineage>
</organism>
<dbReference type="Pfam" id="PF00005">
    <property type="entry name" value="ABC_tran"/>
    <property type="match status" value="1"/>
</dbReference>
<dbReference type="PANTHER" id="PTHR43394:SF1">
    <property type="entry name" value="ATP-BINDING CASSETTE SUB-FAMILY B MEMBER 10, MITOCHONDRIAL"/>
    <property type="match status" value="1"/>
</dbReference>
<gene>
    <name evidence="9" type="ORF">JCM16418_93</name>
</gene>
<feature type="transmembrane region" description="Helical" evidence="7">
    <location>
        <begin position="142"/>
        <end position="158"/>
    </location>
</feature>
<dbReference type="STRING" id="1236976.JCM16418_93"/>
<evidence type="ECO:0000259" key="8">
    <source>
        <dbReference type="PROSITE" id="PS50893"/>
    </source>
</evidence>
<dbReference type="Proteomes" id="UP000019364">
    <property type="component" value="Unassembled WGS sequence"/>
</dbReference>
<dbReference type="AlphaFoldDB" id="W7YF71"/>
<dbReference type="InterPro" id="IPR003439">
    <property type="entry name" value="ABC_transporter-like_ATP-bd"/>
</dbReference>
<dbReference type="GO" id="GO:0005524">
    <property type="term" value="F:ATP binding"/>
    <property type="evidence" value="ECO:0007669"/>
    <property type="project" value="UniProtKB-KW"/>
</dbReference>
<evidence type="ECO:0000256" key="5">
    <source>
        <dbReference type="ARBA" id="ARBA00022989"/>
    </source>
</evidence>
<dbReference type="GO" id="GO:0015421">
    <property type="term" value="F:ABC-type oligopeptide transporter activity"/>
    <property type="evidence" value="ECO:0007669"/>
    <property type="project" value="TreeGrafter"/>
</dbReference>
<dbReference type="Gene3D" id="3.40.50.300">
    <property type="entry name" value="P-loop containing nucleotide triphosphate hydrolases"/>
    <property type="match status" value="1"/>
</dbReference>
<dbReference type="GO" id="GO:0016887">
    <property type="term" value="F:ATP hydrolysis activity"/>
    <property type="evidence" value="ECO:0007669"/>
    <property type="project" value="InterPro"/>
</dbReference>
<feature type="transmembrane region" description="Helical" evidence="7">
    <location>
        <begin position="164"/>
        <end position="180"/>
    </location>
</feature>
<feature type="transmembrane region" description="Helical" evidence="7">
    <location>
        <begin position="67"/>
        <end position="86"/>
    </location>
</feature>
<keyword evidence="5 7" id="KW-1133">Transmembrane helix</keyword>
<dbReference type="GO" id="GO:0005886">
    <property type="term" value="C:plasma membrane"/>
    <property type="evidence" value="ECO:0007669"/>
    <property type="project" value="UniProtKB-SubCell"/>
</dbReference>
<dbReference type="EMBL" id="BAVZ01000001">
    <property type="protein sequence ID" value="GAF06148.1"/>
    <property type="molecule type" value="Genomic_DNA"/>
</dbReference>
<feature type="domain" description="ABC transporter" evidence="8">
    <location>
        <begin position="343"/>
        <end position="583"/>
    </location>
</feature>